<dbReference type="InterPro" id="IPR029058">
    <property type="entry name" value="AB_hydrolase_fold"/>
</dbReference>
<dbReference type="Pfam" id="PF07859">
    <property type="entry name" value="Abhydrolase_3"/>
    <property type="match status" value="2"/>
</dbReference>
<dbReference type="PANTHER" id="PTHR23024">
    <property type="entry name" value="ARYLACETAMIDE DEACETYLASE"/>
    <property type="match status" value="1"/>
</dbReference>
<name>A0A2Z7CWA6_9LAMI</name>
<accession>A0A2Z7CWA6</accession>
<feature type="domain" description="Alpha/beta hydrolase fold-3" evidence="2">
    <location>
        <begin position="86"/>
        <end position="176"/>
    </location>
</feature>
<dbReference type="InterPro" id="IPR050466">
    <property type="entry name" value="Carboxylest/Gibb_receptor"/>
</dbReference>
<dbReference type="Gene3D" id="3.40.50.1820">
    <property type="entry name" value="alpha/beta hydrolase"/>
    <property type="match status" value="2"/>
</dbReference>
<dbReference type="OrthoDB" id="408631at2759"/>
<keyword evidence="4" id="KW-1185">Reference proteome</keyword>
<gene>
    <name evidence="3" type="ORF">F511_09580</name>
</gene>
<dbReference type="SUPFAM" id="SSF53474">
    <property type="entry name" value="alpha/beta-Hydrolases"/>
    <property type="match status" value="2"/>
</dbReference>
<dbReference type="AlphaFoldDB" id="A0A2Z7CWA6"/>
<evidence type="ECO:0000256" key="1">
    <source>
        <dbReference type="ARBA" id="ARBA00010515"/>
    </source>
</evidence>
<dbReference type="InterPro" id="IPR013094">
    <property type="entry name" value="AB_hydrolase_3"/>
</dbReference>
<dbReference type="Proteomes" id="UP000250235">
    <property type="component" value="Unassembled WGS sequence"/>
</dbReference>
<dbReference type="EMBL" id="KQ993790">
    <property type="protein sequence ID" value="KZV48984.1"/>
    <property type="molecule type" value="Genomic_DNA"/>
</dbReference>
<organism evidence="3 4">
    <name type="scientific">Dorcoceras hygrometricum</name>
    <dbReference type="NCBI Taxonomy" id="472368"/>
    <lineage>
        <taxon>Eukaryota</taxon>
        <taxon>Viridiplantae</taxon>
        <taxon>Streptophyta</taxon>
        <taxon>Embryophyta</taxon>
        <taxon>Tracheophyta</taxon>
        <taxon>Spermatophyta</taxon>
        <taxon>Magnoliopsida</taxon>
        <taxon>eudicotyledons</taxon>
        <taxon>Gunneridae</taxon>
        <taxon>Pentapetalae</taxon>
        <taxon>asterids</taxon>
        <taxon>lamiids</taxon>
        <taxon>Lamiales</taxon>
        <taxon>Gesneriaceae</taxon>
        <taxon>Didymocarpoideae</taxon>
        <taxon>Trichosporeae</taxon>
        <taxon>Loxocarpinae</taxon>
        <taxon>Dorcoceras</taxon>
    </lineage>
</organism>
<dbReference type="GO" id="GO:0016787">
    <property type="term" value="F:hydrolase activity"/>
    <property type="evidence" value="ECO:0007669"/>
    <property type="project" value="InterPro"/>
</dbReference>
<comment type="similarity">
    <text evidence="1">Belongs to the 'GDXG' lipolytic enzyme family.</text>
</comment>
<feature type="domain" description="Alpha/beta hydrolase fold-3" evidence="2">
    <location>
        <begin position="212"/>
        <end position="302"/>
    </location>
</feature>
<reference evidence="3 4" key="1">
    <citation type="journal article" date="2015" name="Proc. Natl. Acad. Sci. U.S.A.">
        <title>The resurrection genome of Boea hygrometrica: A blueprint for survival of dehydration.</title>
        <authorList>
            <person name="Xiao L."/>
            <person name="Yang G."/>
            <person name="Zhang L."/>
            <person name="Yang X."/>
            <person name="Zhao S."/>
            <person name="Ji Z."/>
            <person name="Zhou Q."/>
            <person name="Hu M."/>
            <person name="Wang Y."/>
            <person name="Chen M."/>
            <person name="Xu Y."/>
            <person name="Jin H."/>
            <person name="Xiao X."/>
            <person name="Hu G."/>
            <person name="Bao F."/>
            <person name="Hu Y."/>
            <person name="Wan P."/>
            <person name="Li L."/>
            <person name="Deng X."/>
            <person name="Kuang T."/>
            <person name="Xiang C."/>
            <person name="Zhu J.K."/>
            <person name="Oliver M.J."/>
            <person name="He Y."/>
        </authorList>
    </citation>
    <scope>NUCLEOTIDE SEQUENCE [LARGE SCALE GENOMIC DNA]</scope>
    <source>
        <strain evidence="4">cv. XS01</strain>
    </source>
</reference>
<proteinExistence type="inferred from homology"/>
<protein>
    <submittedName>
        <fullName evidence="3">Putative carboxylesterase 15</fullName>
    </submittedName>
</protein>
<evidence type="ECO:0000313" key="4">
    <source>
        <dbReference type="Proteomes" id="UP000250235"/>
    </source>
</evidence>
<evidence type="ECO:0000313" key="3">
    <source>
        <dbReference type="EMBL" id="KZV48984.1"/>
    </source>
</evidence>
<dbReference type="PANTHER" id="PTHR23024:SF406">
    <property type="entry name" value="CARBOXYLESTERASE 15-RELATED"/>
    <property type="match status" value="1"/>
</dbReference>
<evidence type="ECO:0000259" key="2">
    <source>
        <dbReference type="Pfam" id="PF07859"/>
    </source>
</evidence>
<sequence length="315" mass="34377">MGSLPHIVEDCLGIVRVYSDGSISRLTDINLPMKVQDDGSAVWKDCLFDKEHNLHLRLYKPRSPTDVAQLPQLLPPPLLRSASSPPAAVDDAMSSVEWLRDQTLLSNSGGDGWFANGGVDFARVFIVGDSSGGNLAHHVAVQLRRGSPELAPIRVRGYVLMAPFFGGTVRTKSEEEGPELLLNSEILDRQPKVERFELQDKCYPIKKGPRPPAAVDDAMSSVEWLRDQTLLSNSGGDGWFANGGVDFARVFIVGDSSGGNLAHHVAVQLRRGSPELAPIRVRGYVLMAPFFGGTVRTKSEEEGPELLLNSEILDR</sequence>